<feature type="non-terminal residue" evidence="1">
    <location>
        <position position="1"/>
    </location>
</feature>
<feature type="non-terminal residue" evidence="1">
    <location>
        <position position="41"/>
    </location>
</feature>
<accession>A0ABN7XJI1</accession>
<comment type="caution">
    <text evidence="1">The sequence shown here is derived from an EMBL/GenBank/DDBJ whole genome shotgun (WGS) entry which is preliminary data.</text>
</comment>
<gene>
    <name evidence="1" type="ORF">GMARGA_LOCUS42950</name>
</gene>
<protein>
    <submittedName>
        <fullName evidence="1">41775_t:CDS:1</fullName>
    </submittedName>
</protein>
<proteinExistence type="predicted"/>
<sequence>PAYSYWMKTPDCKDTELQLLGEDTRPQLLDKSKLLLLDDNT</sequence>
<evidence type="ECO:0000313" key="2">
    <source>
        <dbReference type="Proteomes" id="UP000789901"/>
    </source>
</evidence>
<dbReference type="EMBL" id="CAJVQB010133734">
    <property type="protein sequence ID" value="CAG8854129.1"/>
    <property type="molecule type" value="Genomic_DNA"/>
</dbReference>
<reference evidence="1 2" key="1">
    <citation type="submission" date="2021-06" db="EMBL/GenBank/DDBJ databases">
        <authorList>
            <person name="Kallberg Y."/>
            <person name="Tangrot J."/>
            <person name="Rosling A."/>
        </authorList>
    </citation>
    <scope>NUCLEOTIDE SEQUENCE [LARGE SCALE GENOMIC DNA]</scope>
    <source>
        <strain evidence="1 2">120-4 pot B 10/14</strain>
    </source>
</reference>
<dbReference type="Proteomes" id="UP000789901">
    <property type="component" value="Unassembled WGS sequence"/>
</dbReference>
<evidence type="ECO:0000313" key="1">
    <source>
        <dbReference type="EMBL" id="CAG8854129.1"/>
    </source>
</evidence>
<organism evidence="1 2">
    <name type="scientific">Gigaspora margarita</name>
    <dbReference type="NCBI Taxonomy" id="4874"/>
    <lineage>
        <taxon>Eukaryota</taxon>
        <taxon>Fungi</taxon>
        <taxon>Fungi incertae sedis</taxon>
        <taxon>Mucoromycota</taxon>
        <taxon>Glomeromycotina</taxon>
        <taxon>Glomeromycetes</taxon>
        <taxon>Diversisporales</taxon>
        <taxon>Gigasporaceae</taxon>
        <taxon>Gigaspora</taxon>
    </lineage>
</organism>
<name>A0ABN7XJI1_GIGMA</name>
<keyword evidence="2" id="KW-1185">Reference proteome</keyword>